<accession>A0AAV6XG45</accession>
<organism evidence="1 2">
    <name type="scientific">Buddleja alternifolia</name>
    <dbReference type="NCBI Taxonomy" id="168488"/>
    <lineage>
        <taxon>Eukaryota</taxon>
        <taxon>Viridiplantae</taxon>
        <taxon>Streptophyta</taxon>
        <taxon>Embryophyta</taxon>
        <taxon>Tracheophyta</taxon>
        <taxon>Spermatophyta</taxon>
        <taxon>Magnoliopsida</taxon>
        <taxon>eudicotyledons</taxon>
        <taxon>Gunneridae</taxon>
        <taxon>Pentapetalae</taxon>
        <taxon>asterids</taxon>
        <taxon>lamiids</taxon>
        <taxon>Lamiales</taxon>
        <taxon>Scrophulariaceae</taxon>
        <taxon>Buddlejeae</taxon>
        <taxon>Buddleja</taxon>
    </lineage>
</organism>
<sequence>MKFIDGDARSCDDAGGVDCNHGGFGFGGGGGRSGGRGNGNGGSNVTFGGCRLFEDDTVVGRRWYIFSDARSCDDAGGVDCNRGGFGFDGGGGRSGGEENGNGGSKVTFGGCRLFKDDIVVGRRWRYGAMITYEYPRKCTNWREKIVMGKETIVTGVTYPSLAGLYNDAIAFVKAFYDVILCKPDHCSLSRVKDYSDLRHAREIFRFRSDLEPVNLGRDGLIEIGFRW</sequence>
<gene>
    <name evidence="1" type="ORF">BUALT_Bualt05G0025300</name>
</gene>
<reference evidence="1" key="1">
    <citation type="submission" date="2019-10" db="EMBL/GenBank/DDBJ databases">
        <authorList>
            <person name="Zhang R."/>
            <person name="Pan Y."/>
            <person name="Wang J."/>
            <person name="Ma R."/>
            <person name="Yu S."/>
        </authorList>
    </citation>
    <scope>NUCLEOTIDE SEQUENCE</scope>
    <source>
        <strain evidence="1">LA-IB0</strain>
        <tissue evidence="1">Leaf</tissue>
    </source>
</reference>
<evidence type="ECO:0000313" key="1">
    <source>
        <dbReference type="EMBL" id="KAG8381944.1"/>
    </source>
</evidence>
<evidence type="ECO:0000313" key="2">
    <source>
        <dbReference type="Proteomes" id="UP000826271"/>
    </source>
</evidence>
<dbReference type="Proteomes" id="UP000826271">
    <property type="component" value="Unassembled WGS sequence"/>
</dbReference>
<proteinExistence type="predicted"/>
<dbReference type="EMBL" id="WHWC01000005">
    <property type="protein sequence ID" value="KAG8381944.1"/>
    <property type="molecule type" value="Genomic_DNA"/>
</dbReference>
<comment type="caution">
    <text evidence="1">The sequence shown here is derived from an EMBL/GenBank/DDBJ whole genome shotgun (WGS) entry which is preliminary data.</text>
</comment>
<protein>
    <submittedName>
        <fullName evidence="1">Uncharacterized protein</fullName>
    </submittedName>
</protein>
<name>A0AAV6XG45_9LAMI</name>
<keyword evidence="2" id="KW-1185">Reference proteome</keyword>
<dbReference type="AlphaFoldDB" id="A0AAV6XG45"/>